<keyword evidence="6" id="KW-0547">Nucleotide-binding</keyword>
<dbReference type="OrthoDB" id="1931120at2"/>
<keyword evidence="4" id="KW-0597">Phosphoprotein</keyword>
<protein>
    <recommendedName>
        <fullName evidence="3">histidine kinase</fullName>
        <ecNumber evidence="3">2.7.13.3</ecNumber>
    </recommendedName>
</protein>
<evidence type="ECO:0000313" key="15">
    <source>
        <dbReference type="EMBL" id="ARS51715.1"/>
    </source>
</evidence>
<keyword evidence="5" id="KW-0808">Transferase</keyword>
<comment type="catalytic activity">
    <reaction evidence="1">
        <text>ATP + protein L-histidine = ADP + protein N-phospho-L-histidine.</text>
        <dbReference type="EC" id="2.7.13.3"/>
    </reaction>
</comment>
<keyword evidence="7" id="KW-0418">Kinase</keyword>
<name>A0A2Z2H3F2_9GAMM</name>
<dbReference type="EC" id="2.7.13.3" evidence="3"/>
<feature type="transmembrane region" description="Helical" evidence="12">
    <location>
        <begin position="163"/>
        <end position="190"/>
    </location>
</feature>
<gene>
    <name evidence="15" type="ORF">B9G99_01425</name>
</gene>
<keyword evidence="8" id="KW-0067">ATP-binding</keyword>
<keyword evidence="16" id="KW-1185">Reference proteome</keyword>
<dbReference type="KEGG" id="kus:B9G99_01425"/>
<dbReference type="EMBL" id="CP021323">
    <property type="protein sequence ID" value="ARS51715.1"/>
    <property type="molecule type" value="Genomic_DNA"/>
</dbReference>
<evidence type="ECO:0000256" key="11">
    <source>
        <dbReference type="SAM" id="MobiDB-lite"/>
    </source>
</evidence>
<dbReference type="InterPro" id="IPR003594">
    <property type="entry name" value="HATPase_dom"/>
</dbReference>
<dbReference type="GO" id="GO:0016020">
    <property type="term" value="C:membrane"/>
    <property type="evidence" value="ECO:0007669"/>
    <property type="project" value="UniProtKB-SubCell"/>
</dbReference>
<evidence type="ECO:0000256" key="10">
    <source>
        <dbReference type="SAM" id="Coils"/>
    </source>
</evidence>
<evidence type="ECO:0000256" key="4">
    <source>
        <dbReference type="ARBA" id="ARBA00022553"/>
    </source>
</evidence>
<reference evidence="15 16" key="1">
    <citation type="journal article" date="2017" name="Int. J. Syst. Evol. Microbiol.">
        <title>Kushneria konosiri sp. nov., isolated from the Korean salt-fermented seafood Daemi-jeot.</title>
        <authorList>
            <person name="Yun J.H."/>
            <person name="Park S.K."/>
            <person name="Lee J.Y."/>
            <person name="Jung M.J."/>
            <person name="Bae J.W."/>
        </authorList>
    </citation>
    <scope>NUCLEOTIDE SEQUENCE [LARGE SCALE GENOMIC DNA]</scope>
    <source>
        <strain evidence="15 16">X49</strain>
    </source>
</reference>
<feature type="domain" description="Histidine kinase" evidence="13">
    <location>
        <begin position="275"/>
        <end position="483"/>
    </location>
</feature>
<dbReference type="Pfam" id="PF02518">
    <property type="entry name" value="HATPase_c"/>
    <property type="match status" value="1"/>
</dbReference>
<evidence type="ECO:0000256" key="5">
    <source>
        <dbReference type="ARBA" id="ARBA00022679"/>
    </source>
</evidence>
<evidence type="ECO:0000256" key="9">
    <source>
        <dbReference type="ARBA" id="ARBA00023012"/>
    </source>
</evidence>
<dbReference type="PANTHER" id="PTHR43065:SF10">
    <property type="entry name" value="PEROXIDE STRESS-ACTIVATED HISTIDINE KINASE MAK3"/>
    <property type="match status" value="1"/>
</dbReference>
<evidence type="ECO:0000313" key="16">
    <source>
        <dbReference type="Proteomes" id="UP000250025"/>
    </source>
</evidence>
<keyword evidence="10" id="KW-0175">Coiled coil</keyword>
<accession>A0A2Z2H3F2</accession>
<dbReference type="Gene3D" id="3.30.565.10">
    <property type="entry name" value="Histidine kinase-like ATPase, C-terminal domain"/>
    <property type="match status" value="1"/>
</dbReference>
<evidence type="ECO:0000256" key="3">
    <source>
        <dbReference type="ARBA" id="ARBA00012438"/>
    </source>
</evidence>
<dbReference type="SUPFAM" id="SSF47384">
    <property type="entry name" value="Homodimeric domain of signal transducing histidine kinase"/>
    <property type="match status" value="1"/>
</dbReference>
<dbReference type="SMART" id="SM00304">
    <property type="entry name" value="HAMP"/>
    <property type="match status" value="1"/>
</dbReference>
<keyword evidence="9" id="KW-0902">Two-component regulatory system</keyword>
<dbReference type="GO" id="GO:0005524">
    <property type="term" value="F:ATP binding"/>
    <property type="evidence" value="ECO:0007669"/>
    <property type="project" value="UniProtKB-KW"/>
</dbReference>
<proteinExistence type="predicted"/>
<dbReference type="GO" id="GO:0000155">
    <property type="term" value="F:phosphorelay sensor kinase activity"/>
    <property type="evidence" value="ECO:0007669"/>
    <property type="project" value="InterPro"/>
</dbReference>
<feature type="coiled-coil region" evidence="10">
    <location>
        <begin position="341"/>
        <end position="392"/>
    </location>
</feature>
<comment type="subcellular location">
    <subcellularLocation>
        <location evidence="2">Membrane</location>
    </subcellularLocation>
</comment>
<organism evidence="15 16">
    <name type="scientific">Kushneria konosiri</name>
    <dbReference type="NCBI Taxonomy" id="698828"/>
    <lineage>
        <taxon>Bacteria</taxon>
        <taxon>Pseudomonadati</taxon>
        <taxon>Pseudomonadota</taxon>
        <taxon>Gammaproteobacteria</taxon>
        <taxon>Oceanospirillales</taxon>
        <taxon>Halomonadaceae</taxon>
        <taxon>Kushneria</taxon>
    </lineage>
</organism>
<dbReference type="InterPro" id="IPR004358">
    <property type="entry name" value="Sig_transdc_His_kin-like_C"/>
</dbReference>
<feature type="transmembrane region" description="Helical" evidence="12">
    <location>
        <begin position="12"/>
        <end position="36"/>
    </location>
</feature>
<dbReference type="SMART" id="SM00388">
    <property type="entry name" value="HisKA"/>
    <property type="match status" value="1"/>
</dbReference>
<dbReference type="Gene3D" id="1.10.287.130">
    <property type="match status" value="1"/>
</dbReference>
<evidence type="ECO:0000256" key="6">
    <source>
        <dbReference type="ARBA" id="ARBA00022741"/>
    </source>
</evidence>
<dbReference type="CDD" id="cd06225">
    <property type="entry name" value="HAMP"/>
    <property type="match status" value="1"/>
</dbReference>
<dbReference type="Pfam" id="PF00512">
    <property type="entry name" value="HisKA"/>
    <property type="match status" value="1"/>
</dbReference>
<evidence type="ECO:0000256" key="2">
    <source>
        <dbReference type="ARBA" id="ARBA00004370"/>
    </source>
</evidence>
<evidence type="ECO:0000256" key="8">
    <source>
        <dbReference type="ARBA" id="ARBA00022840"/>
    </source>
</evidence>
<dbReference type="InterPro" id="IPR036097">
    <property type="entry name" value="HisK_dim/P_sf"/>
</dbReference>
<dbReference type="InterPro" id="IPR036890">
    <property type="entry name" value="HATPase_C_sf"/>
</dbReference>
<dbReference type="CDD" id="cd00082">
    <property type="entry name" value="HisKA"/>
    <property type="match status" value="1"/>
</dbReference>
<dbReference type="SUPFAM" id="SSF158472">
    <property type="entry name" value="HAMP domain-like"/>
    <property type="match status" value="1"/>
</dbReference>
<dbReference type="SMART" id="SM00387">
    <property type="entry name" value="HATPase_c"/>
    <property type="match status" value="1"/>
</dbReference>
<evidence type="ECO:0000256" key="1">
    <source>
        <dbReference type="ARBA" id="ARBA00000085"/>
    </source>
</evidence>
<dbReference type="InterPro" id="IPR005467">
    <property type="entry name" value="His_kinase_dom"/>
</dbReference>
<dbReference type="Proteomes" id="UP000250025">
    <property type="component" value="Chromosome"/>
</dbReference>
<evidence type="ECO:0000256" key="12">
    <source>
        <dbReference type="SAM" id="Phobius"/>
    </source>
</evidence>
<dbReference type="SUPFAM" id="SSF55874">
    <property type="entry name" value="ATPase domain of HSP90 chaperone/DNA topoisomerase II/histidine kinase"/>
    <property type="match status" value="1"/>
</dbReference>
<dbReference type="RefSeq" id="WP_086620423.1">
    <property type="nucleotide sequence ID" value="NZ_CP021323.1"/>
</dbReference>
<dbReference type="PRINTS" id="PR00344">
    <property type="entry name" value="BCTRLSENSOR"/>
</dbReference>
<dbReference type="AlphaFoldDB" id="A0A2Z2H3F2"/>
<keyword evidence="12" id="KW-0472">Membrane</keyword>
<dbReference type="PROSITE" id="PS50109">
    <property type="entry name" value="HIS_KIN"/>
    <property type="match status" value="1"/>
</dbReference>
<dbReference type="InterPro" id="IPR003661">
    <property type="entry name" value="HisK_dim/P_dom"/>
</dbReference>
<evidence type="ECO:0000259" key="13">
    <source>
        <dbReference type="PROSITE" id="PS50109"/>
    </source>
</evidence>
<keyword evidence="12" id="KW-1133">Transmembrane helix</keyword>
<dbReference type="InterPro" id="IPR003660">
    <property type="entry name" value="HAMP_dom"/>
</dbReference>
<sequence length="519" mass="57819">MIKRTAMRLRTTILLTIICPLLLTLITFSAVGLWVLEDNMQKRQQEEVRLIAHGIRLPLTQALTHQNIQALQEGLSTTFSLSRLYGAFILSPSGQQIAGVGLAGGLQDKKMLQGAISNAREAEGYSQQGGQNFYTYLLPMTDAEGKVLGVLQINRLATGIERYMSLITTAALLLAAFVSILVVLLVWWGFHRYVDRPVNRLYRSMKAVQGGNRRHRMTPGGAREFHELGEAFNAMLDAMASKEREAHEQQHQQLALERSLKKSRRLAEIGVLAAGVAHELGSPLTVIDGQVQRLQRRDDLPDDARQRLVRIRRETRRMELTIRQLMDMGRRHTLQPRQHSLQHMIDEAERLAREALNLEHAHPLLETHLPEKDALTVDRQRFQQLLDNLIKNAFQAGSQKVVISAQYSATGVVLRIEDDGPGVEAEHHSQLFDPFYTTKGAGKGSGMGLTIVHRAVEDHGGHITLEESSSGGAAFIVTLPPETLLPPDSMTGDSETSRGIGMEDSDTMEDVLPRKHGHD</sequence>
<keyword evidence="12" id="KW-0812">Transmembrane</keyword>
<feature type="region of interest" description="Disordered" evidence="11">
    <location>
        <begin position="482"/>
        <end position="519"/>
    </location>
</feature>
<dbReference type="CDD" id="cd00075">
    <property type="entry name" value="HATPase"/>
    <property type="match status" value="1"/>
</dbReference>
<dbReference type="Pfam" id="PF00672">
    <property type="entry name" value="HAMP"/>
    <property type="match status" value="1"/>
</dbReference>
<feature type="domain" description="HAMP" evidence="14">
    <location>
        <begin position="192"/>
        <end position="244"/>
    </location>
</feature>
<evidence type="ECO:0000256" key="7">
    <source>
        <dbReference type="ARBA" id="ARBA00022777"/>
    </source>
</evidence>
<evidence type="ECO:0000259" key="14">
    <source>
        <dbReference type="PROSITE" id="PS50885"/>
    </source>
</evidence>
<dbReference type="PANTHER" id="PTHR43065">
    <property type="entry name" value="SENSOR HISTIDINE KINASE"/>
    <property type="match status" value="1"/>
</dbReference>
<dbReference type="Gene3D" id="6.10.340.10">
    <property type="match status" value="1"/>
</dbReference>
<dbReference type="PROSITE" id="PS50885">
    <property type="entry name" value="HAMP"/>
    <property type="match status" value="1"/>
</dbReference>